<dbReference type="InterPro" id="IPR001610">
    <property type="entry name" value="PAC"/>
</dbReference>
<dbReference type="CDD" id="cd00130">
    <property type="entry name" value="PAS"/>
    <property type="match status" value="3"/>
</dbReference>
<dbReference type="AlphaFoldDB" id="A0A0E3LL66"/>
<feature type="modified residue" description="4-aspartylphosphate" evidence="1">
    <location>
        <position position="58"/>
    </location>
</feature>
<feature type="domain" description="PAC" evidence="6">
    <location>
        <begin position="341"/>
        <end position="393"/>
    </location>
</feature>
<dbReference type="InterPro" id="IPR011495">
    <property type="entry name" value="Sig_transdc_His_kin_sub2_dim/P"/>
</dbReference>
<proteinExistence type="predicted"/>
<dbReference type="GO" id="GO:0016301">
    <property type="term" value="F:kinase activity"/>
    <property type="evidence" value="ECO:0007669"/>
    <property type="project" value="UniProtKB-KW"/>
</dbReference>
<evidence type="ECO:0000256" key="1">
    <source>
        <dbReference type="PROSITE-ProRule" id="PRU00169"/>
    </source>
</evidence>
<feature type="domain" description="Response regulatory" evidence="4">
    <location>
        <begin position="6"/>
        <end position="123"/>
    </location>
</feature>
<dbReference type="Gene3D" id="3.30.565.10">
    <property type="entry name" value="Histidine kinase-like ATPase, C-terminal domain"/>
    <property type="match status" value="1"/>
</dbReference>
<dbReference type="PANTHER" id="PTHR43065:SF23">
    <property type="entry name" value="SENSOR HISTIDINE KINASE PDTAS"/>
    <property type="match status" value="1"/>
</dbReference>
<evidence type="ECO:0000259" key="3">
    <source>
        <dbReference type="PROSITE" id="PS50109"/>
    </source>
</evidence>
<dbReference type="PATRIC" id="fig|1434109.4.peg.1864"/>
<dbReference type="Pfam" id="PF00072">
    <property type="entry name" value="Response_reg"/>
    <property type="match status" value="1"/>
</dbReference>
<dbReference type="InterPro" id="IPR003594">
    <property type="entry name" value="HATPase_dom"/>
</dbReference>
<evidence type="ECO:0000259" key="4">
    <source>
        <dbReference type="PROSITE" id="PS50110"/>
    </source>
</evidence>
<dbReference type="Pfam" id="PF02518">
    <property type="entry name" value="HATPase_c"/>
    <property type="match status" value="1"/>
</dbReference>
<feature type="domain" description="PAC" evidence="6">
    <location>
        <begin position="205"/>
        <end position="257"/>
    </location>
</feature>
<dbReference type="SUPFAM" id="SSF55874">
    <property type="entry name" value="ATPase domain of HSP90 chaperone/DNA topoisomerase II/histidine kinase"/>
    <property type="match status" value="1"/>
</dbReference>
<dbReference type="SMART" id="SM00091">
    <property type="entry name" value="PAS"/>
    <property type="match status" value="3"/>
</dbReference>
<dbReference type="HOGENOM" id="CLU_000445_114_57_2"/>
<name>A0A0E3LL66_METBA</name>
<dbReference type="Gene3D" id="3.40.50.2300">
    <property type="match status" value="1"/>
</dbReference>
<dbReference type="SUPFAM" id="SSF52172">
    <property type="entry name" value="CheY-like"/>
    <property type="match status" value="1"/>
</dbReference>
<dbReference type="InterPro" id="IPR005467">
    <property type="entry name" value="His_kinase_dom"/>
</dbReference>
<feature type="domain" description="PAS" evidence="5">
    <location>
        <begin position="427"/>
        <end position="461"/>
    </location>
</feature>
<gene>
    <name evidence="7" type="ORF">MSBRW_1483</name>
</gene>
<dbReference type="SMART" id="SM00448">
    <property type="entry name" value="REC"/>
    <property type="match status" value="1"/>
</dbReference>
<keyword evidence="7" id="KW-0418">Kinase</keyword>
<sequence>MDEKVKILLFEDNLGDAGLIEEMLEGSVDFRYLLENVETLNEGLSLLKENPFDIILSDLGLPDSEGIDTFLEIHARNSRIPIIILTGMNDEKIGIEAVKKGAQDYLVKGQVDSRLLKRSIQYSIERKKAEERVQDLANIVESSNDAIVTRSLDGFITSWNLGAEQIYGYPAEEILGKPVTVLIPDAMGNETQKITEMVKQGEKIHQYETSRLRKDGTIIDISMTLSPVFDISGELMAISVIARDITESKKAEEKLHKSEERYRIVTEQTGQLIYEHDIEENKIYWAGTIEEITGYTQEELLNTGINIWINNVHPEDQKKVWNQKMKGCGYDVKDTENKKNFHLEYRFRRKDGEYIHIEDHGICLQKGNYLTNKVLGIMKDITERKRTEEALRKSEERFRLALRGSSIVMFSQDLDLRYTWMYNPAPGFKIEDVLGKRDYDIYKPEDAEIFTAIKRQVLASGIGRRDEIVTHRPASSGGNLVHDMTTEPLHDSTGTIIGVICVAMDITEKKEAENFLKKIEEARKKEIHHRIKNNLQVISSLLDLQAEKFAVNEIYDTSRVLAAFRDSQNRVISMALIHEELYGSKEISTLNFATYLQKLTEELFRCYNVGVSEVKMVLEIEENIFFDMDTAVPLGMIVNELVSNSLKHAFPGRGTGEIKIKLSREINEKSEDNGIEDSNEACKSTSYILVVSDNGVGIPESISLEDSDTLGLQLVTILVDQLDGELELNRESSTKFTIKITVEDNK</sequence>
<evidence type="ECO:0000313" key="7">
    <source>
        <dbReference type="EMBL" id="AKB50736.1"/>
    </source>
</evidence>
<dbReference type="NCBIfam" id="TIGR00229">
    <property type="entry name" value="sensory_box"/>
    <property type="match status" value="3"/>
</dbReference>
<dbReference type="Proteomes" id="UP000033038">
    <property type="component" value="Chromosome"/>
</dbReference>
<dbReference type="InterPro" id="IPR036890">
    <property type="entry name" value="HATPase_C_sf"/>
</dbReference>
<dbReference type="RefSeq" id="WP_011308168.1">
    <property type="nucleotide sequence ID" value="NZ_CP009526.1"/>
</dbReference>
<dbReference type="PANTHER" id="PTHR43065">
    <property type="entry name" value="SENSOR HISTIDINE KINASE"/>
    <property type="match status" value="1"/>
</dbReference>
<dbReference type="GeneID" id="24822962"/>
<dbReference type="Pfam" id="PF13426">
    <property type="entry name" value="PAS_9"/>
    <property type="match status" value="1"/>
</dbReference>
<dbReference type="EMBL" id="CP009526">
    <property type="protein sequence ID" value="AKB50736.1"/>
    <property type="molecule type" value="Genomic_DNA"/>
</dbReference>
<keyword evidence="1" id="KW-0597">Phosphoprotein</keyword>
<feature type="domain" description="PAS" evidence="5">
    <location>
        <begin position="132"/>
        <end position="201"/>
    </location>
</feature>
<dbReference type="Gene3D" id="3.30.450.20">
    <property type="entry name" value="PAS domain"/>
    <property type="match status" value="3"/>
</dbReference>
<evidence type="ECO:0000313" key="8">
    <source>
        <dbReference type="Proteomes" id="UP000033038"/>
    </source>
</evidence>
<dbReference type="SMART" id="SM00086">
    <property type="entry name" value="PAC"/>
    <property type="match status" value="3"/>
</dbReference>
<feature type="coiled-coil region" evidence="2">
    <location>
        <begin position="241"/>
        <end position="268"/>
    </location>
</feature>
<accession>A0A0E3LL66</accession>
<feature type="domain" description="PAS" evidence="5">
    <location>
        <begin position="258"/>
        <end position="320"/>
    </location>
</feature>
<dbReference type="InterPro" id="IPR013656">
    <property type="entry name" value="PAS_4"/>
</dbReference>
<dbReference type="SUPFAM" id="SSF55785">
    <property type="entry name" value="PYP-like sensor domain (PAS domain)"/>
    <property type="match status" value="3"/>
</dbReference>
<organism evidence="7 8">
    <name type="scientific">Methanosarcina barkeri str. Wiesmoor</name>
    <dbReference type="NCBI Taxonomy" id="1434109"/>
    <lineage>
        <taxon>Archaea</taxon>
        <taxon>Methanobacteriati</taxon>
        <taxon>Methanobacteriota</taxon>
        <taxon>Stenosarchaea group</taxon>
        <taxon>Methanomicrobia</taxon>
        <taxon>Methanosarcinales</taxon>
        <taxon>Methanosarcinaceae</taxon>
        <taxon>Methanosarcina</taxon>
    </lineage>
</organism>
<dbReference type="SMART" id="SM00387">
    <property type="entry name" value="HATPase_c"/>
    <property type="match status" value="1"/>
</dbReference>
<dbReference type="InterPro" id="IPR001789">
    <property type="entry name" value="Sig_transdc_resp-reg_receiver"/>
</dbReference>
<reference evidence="7 8" key="1">
    <citation type="submission" date="2014-07" db="EMBL/GenBank/DDBJ databases">
        <title>Methanogenic archaea and the global carbon cycle.</title>
        <authorList>
            <person name="Henriksen J.R."/>
            <person name="Luke J."/>
            <person name="Reinhart S."/>
            <person name="Benedict M.N."/>
            <person name="Youngblut N.D."/>
            <person name="Metcalf M.E."/>
            <person name="Whitaker R.J."/>
            <person name="Metcalf W.W."/>
        </authorList>
    </citation>
    <scope>NUCLEOTIDE SEQUENCE [LARGE SCALE GENOMIC DNA]</scope>
    <source>
        <strain evidence="7 8">Wiesmoor</strain>
    </source>
</reference>
<evidence type="ECO:0000256" key="2">
    <source>
        <dbReference type="SAM" id="Coils"/>
    </source>
</evidence>
<dbReference type="Pfam" id="PF08448">
    <property type="entry name" value="PAS_4"/>
    <property type="match status" value="1"/>
</dbReference>
<dbReference type="PROSITE" id="PS50110">
    <property type="entry name" value="RESPONSE_REGULATORY"/>
    <property type="match status" value="1"/>
</dbReference>
<dbReference type="Pfam" id="PF07568">
    <property type="entry name" value="HisKA_2"/>
    <property type="match status" value="1"/>
</dbReference>
<keyword evidence="7" id="KW-0808">Transferase</keyword>
<dbReference type="GO" id="GO:0000160">
    <property type="term" value="P:phosphorelay signal transduction system"/>
    <property type="evidence" value="ECO:0007669"/>
    <property type="project" value="InterPro"/>
</dbReference>
<dbReference type="InterPro" id="IPR013655">
    <property type="entry name" value="PAS_fold_3"/>
</dbReference>
<keyword evidence="2" id="KW-0175">Coiled coil</keyword>
<feature type="domain" description="PAC" evidence="6">
    <location>
        <begin position="464"/>
        <end position="518"/>
    </location>
</feature>
<dbReference type="KEGG" id="mbw:MSBRW_1483"/>
<dbReference type="PROSITE" id="PS50113">
    <property type="entry name" value="PAC"/>
    <property type="match status" value="3"/>
</dbReference>
<protein>
    <submittedName>
        <fullName evidence="7">Sensory transduction histidine kinase</fullName>
    </submittedName>
</protein>
<dbReference type="Pfam" id="PF08447">
    <property type="entry name" value="PAS_3"/>
    <property type="match status" value="1"/>
</dbReference>
<dbReference type="InterPro" id="IPR011006">
    <property type="entry name" value="CheY-like_superfamily"/>
</dbReference>
<dbReference type="PROSITE" id="PS50112">
    <property type="entry name" value="PAS"/>
    <property type="match status" value="3"/>
</dbReference>
<evidence type="ECO:0000259" key="6">
    <source>
        <dbReference type="PROSITE" id="PS50113"/>
    </source>
</evidence>
<feature type="domain" description="Histidine kinase" evidence="3">
    <location>
        <begin position="526"/>
        <end position="744"/>
    </location>
</feature>
<dbReference type="InterPro" id="IPR000700">
    <property type="entry name" value="PAS-assoc_C"/>
</dbReference>
<dbReference type="PROSITE" id="PS50109">
    <property type="entry name" value="HIS_KIN"/>
    <property type="match status" value="1"/>
</dbReference>
<dbReference type="CDD" id="cd00156">
    <property type="entry name" value="REC"/>
    <property type="match status" value="1"/>
</dbReference>
<evidence type="ECO:0000259" key="5">
    <source>
        <dbReference type="PROSITE" id="PS50112"/>
    </source>
</evidence>
<dbReference type="InterPro" id="IPR035965">
    <property type="entry name" value="PAS-like_dom_sf"/>
</dbReference>
<dbReference type="InterPro" id="IPR000014">
    <property type="entry name" value="PAS"/>
</dbReference>